<evidence type="ECO:0000256" key="2">
    <source>
        <dbReference type="ARBA" id="ARBA00022927"/>
    </source>
</evidence>
<feature type="region of interest" description="Disordered" evidence="4">
    <location>
        <begin position="1"/>
        <end position="107"/>
    </location>
</feature>
<dbReference type="PANTHER" id="PTHR12616">
    <property type="entry name" value="VACUOLAR PROTEIN SORTING VPS41"/>
    <property type="match status" value="1"/>
</dbReference>
<dbReference type="Pfam" id="PF23556">
    <property type="entry name" value="TPR_Vps41"/>
    <property type="match status" value="1"/>
</dbReference>
<dbReference type="InterPro" id="IPR036322">
    <property type="entry name" value="WD40_repeat_dom_sf"/>
</dbReference>
<feature type="compositionally biased region" description="Acidic residues" evidence="4">
    <location>
        <begin position="39"/>
        <end position="60"/>
    </location>
</feature>
<dbReference type="HOGENOM" id="CLU_001285_2_2_1"/>
<dbReference type="OrthoDB" id="244107at2759"/>
<keyword evidence="7" id="KW-1185">Reference proteome</keyword>
<dbReference type="Pfam" id="PF23411">
    <property type="entry name" value="Beta-prop_Vps41"/>
    <property type="match status" value="1"/>
</dbReference>
<dbReference type="Gene3D" id="1.25.40.10">
    <property type="entry name" value="Tetratricopeptide repeat domain"/>
    <property type="match status" value="1"/>
</dbReference>
<reference evidence="7" key="2">
    <citation type="submission" date="2015-01" db="EMBL/GenBank/DDBJ databases">
        <title>Evolutionary Origins and Diversification of the Mycorrhizal Mutualists.</title>
        <authorList>
            <consortium name="DOE Joint Genome Institute"/>
            <consortium name="Mycorrhizal Genomics Consortium"/>
            <person name="Kohler A."/>
            <person name="Kuo A."/>
            <person name="Nagy L.G."/>
            <person name="Floudas D."/>
            <person name="Copeland A."/>
            <person name="Barry K.W."/>
            <person name="Cichocki N."/>
            <person name="Veneault-Fourrey C."/>
            <person name="LaButti K."/>
            <person name="Lindquist E.A."/>
            <person name="Lipzen A."/>
            <person name="Lundell T."/>
            <person name="Morin E."/>
            <person name="Murat C."/>
            <person name="Riley R."/>
            <person name="Ohm R."/>
            <person name="Sun H."/>
            <person name="Tunlid A."/>
            <person name="Henrissat B."/>
            <person name="Grigoriev I.V."/>
            <person name="Hibbett D.S."/>
            <person name="Martin F."/>
        </authorList>
    </citation>
    <scope>NUCLEOTIDE SEQUENCE [LARGE SCALE GENOMIC DNA]</scope>
    <source>
        <strain evidence="7">Marx 270</strain>
    </source>
</reference>
<organism evidence="6 7">
    <name type="scientific">Pisolithus tinctorius Marx 270</name>
    <dbReference type="NCBI Taxonomy" id="870435"/>
    <lineage>
        <taxon>Eukaryota</taxon>
        <taxon>Fungi</taxon>
        <taxon>Dikarya</taxon>
        <taxon>Basidiomycota</taxon>
        <taxon>Agaricomycotina</taxon>
        <taxon>Agaricomycetes</taxon>
        <taxon>Agaricomycetidae</taxon>
        <taxon>Boletales</taxon>
        <taxon>Sclerodermatineae</taxon>
        <taxon>Pisolithaceae</taxon>
        <taxon>Pisolithus</taxon>
    </lineage>
</organism>
<reference evidence="6 7" key="1">
    <citation type="submission" date="2014-04" db="EMBL/GenBank/DDBJ databases">
        <authorList>
            <consortium name="DOE Joint Genome Institute"/>
            <person name="Kuo A."/>
            <person name="Kohler A."/>
            <person name="Costa M.D."/>
            <person name="Nagy L.G."/>
            <person name="Floudas D."/>
            <person name="Copeland A."/>
            <person name="Barry K.W."/>
            <person name="Cichocki N."/>
            <person name="Veneault-Fourrey C."/>
            <person name="LaButti K."/>
            <person name="Lindquist E.A."/>
            <person name="Lipzen A."/>
            <person name="Lundell T."/>
            <person name="Morin E."/>
            <person name="Murat C."/>
            <person name="Sun H."/>
            <person name="Tunlid A."/>
            <person name="Henrissat B."/>
            <person name="Grigoriev I.V."/>
            <person name="Hibbett D.S."/>
            <person name="Martin F."/>
            <person name="Nordberg H.P."/>
            <person name="Cantor M.N."/>
            <person name="Hua S.X."/>
        </authorList>
    </citation>
    <scope>NUCLEOTIDE SEQUENCE [LARGE SCALE GENOMIC DNA]</scope>
    <source>
        <strain evidence="6 7">Marx 270</strain>
    </source>
</reference>
<dbReference type="InterPro" id="IPR015943">
    <property type="entry name" value="WD40/YVTN_repeat-like_dom_sf"/>
</dbReference>
<dbReference type="FunFam" id="1.25.40.10:FF:000350">
    <property type="entry name" value="Vacuolar protein sorting-associated protein 41 homolog"/>
    <property type="match status" value="1"/>
</dbReference>
<dbReference type="GO" id="GO:0005770">
    <property type="term" value="C:late endosome"/>
    <property type="evidence" value="ECO:0007669"/>
    <property type="project" value="TreeGrafter"/>
</dbReference>
<dbReference type="AlphaFoldDB" id="A0A0C3NYU0"/>
<feature type="domain" description="Vps41 beta-propeller" evidence="5">
    <location>
        <begin position="100"/>
        <end position="447"/>
    </location>
</feature>
<accession>A0A0C3NYU0</accession>
<dbReference type="PANTHER" id="PTHR12616:SF1">
    <property type="entry name" value="VACUOLAR PROTEIN SORTING-ASSOCIATED PROTEIN 41 HOMOLOG"/>
    <property type="match status" value="1"/>
</dbReference>
<evidence type="ECO:0000256" key="3">
    <source>
        <dbReference type="PROSITE-ProRule" id="PRU01006"/>
    </source>
</evidence>
<dbReference type="GO" id="GO:0006623">
    <property type="term" value="P:protein targeting to vacuole"/>
    <property type="evidence" value="ECO:0007669"/>
    <property type="project" value="InterPro"/>
</dbReference>
<feature type="repeat" description="CHCR" evidence="3">
    <location>
        <begin position="555"/>
        <end position="699"/>
    </location>
</feature>
<dbReference type="InterPro" id="IPR057780">
    <property type="entry name" value="Beta-prop_Vps41"/>
</dbReference>
<dbReference type="Proteomes" id="UP000054217">
    <property type="component" value="Unassembled WGS sequence"/>
</dbReference>
<dbReference type="InterPro" id="IPR045111">
    <property type="entry name" value="Vps41/Vps8"/>
</dbReference>
<dbReference type="InParanoid" id="A0A0C3NYU0"/>
<dbReference type="Gene3D" id="2.130.10.10">
    <property type="entry name" value="YVTN repeat-like/Quinoprotein amine dehydrogenase"/>
    <property type="match status" value="1"/>
</dbReference>
<name>A0A0C3NYU0_PISTI</name>
<protein>
    <recommendedName>
        <fullName evidence="5">Vps41 beta-propeller domain-containing protein</fullName>
    </recommendedName>
</protein>
<dbReference type="PROSITE" id="PS50236">
    <property type="entry name" value="CHCR"/>
    <property type="match status" value="1"/>
</dbReference>
<dbReference type="SMART" id="SM00299">
    <property type="entry name" value="CLH"/>
    <property type="match status" value="1"/>
</dbReference>
<gene>
    <name evidence="6" type="ORF">M404DRAFT_29584</name>
</gene>
<dbReference type="EMBL" id="KN831996">
    <property type="protein sequence ID" value="KIO00446.1"/>
    <property type="molecule type" value="Genomic_DNA"/>
</dbReference>
<keyword evidence="1" id="KW-0813">Transport</keyword>
<dbReference type="FunCoup" id="A0A0C3NYU0">
    <property type="interactions" value="305"/>
</dbReference>
<dbReference type="InterPro" id="IPR011990">
    <property type="entry name" value="TPR-like_helical_dom_sf"/>
</dbReference>
<dbReference type="GO" id="GO:0016236">
    <property type="term" value="P:macroautophagy"/>
    <property type="evidence" value="ECO:0007669"/>
    <property type="project" value="TreeGrafter"/>
</dbReference>
<dbReference type="SUPFAM" id="SSF50978">
    <property type="entry name" value="WD40 repeat-like"/>
    <property type="match status" value="1"/>
</dbReference>
<dbReference type="GO" id="GO:0009267">
    <property type="term" value="P:cellular response to starvation"/>
    <property type="evidence" value="ECO:0007669"/>
    <property type="project" value="TreeGrafter"/>
</dbReference>
<dbReference type="GO" id="GO:0034058">
    <property type="term" value="P:endosomal vesicle fusion"/>
    <property type="evidence" value="ECO:0007669"/>
    <property type="project" value="TreeGrafter"/>
</dbReference>
<dbReference type="GO" id="GO:0030897">
    <property type="term" value="C:HOPS complex"/>
    <property type="evidence" value="ECO:0007669"/>
    <property type="project" value="TreeGrafter"/>
</dbReference>
<evidence type="ECO:0000313" key="6">
    <source>
        <dbReference type="EMBL" id="KIO00446.1"/>
    </source>
</evidence>
<evidence type="ECO:0000256" key="4">
    <source>
        <dbReference type="SAM" id="MobiDB-lite"/>
    </source>
</evidence>
<sequence>MTSETSNALSIGHGASLGDATDSLLHAPSGHAIASVVSTDEEEHERDTEDDSEDGEENVEDCTVGSTGNGVGKSAHGEDEDDGENEEDEEDDDDDEEPTLKYERMSGPINDLLRKDSISAISVSNKLIAVGTHSGIVHVLDMTGKRIKSYKPHQASISDMEMDNTADFVATASIDGQVVIQSLSTQESYMFDMKRPIRTVALEPNFAKKSTRAFICGGMAGTLVLREKGWLGHKESVLHSGEGPIWNGVKIYDTQSHMRITYIDRGPDSPRADLFKCTLHWQDDTTLLITWADHIKVARVRARPRTTTTSANANLPPLIVEVTAALQLDRMISGILPHPMSHSAPKKENGSIASLTTLTSFLVLAYEPPDNFGDEMTDDPARQARKTAERPELRVISRTGEELSADALNVTGYQSWGCNDYLLAEVDMGGHETDRCYIVGSPKDIVLGRRGGRDDLVWLVVGRRCYEAVVDAAELVGDDEPSSSSGCFFAARRPGGALLYFLLLLRRPVFFVLLGDNLFLAVVEEVVLLVVFFEEVLGGRGEEGVDTTQTRSEAISMLVDHTHSIPVDRVVQQLRARPFYLFLYLDTLFKKDQNLASDFADVQVKLFAQYATSRLIEYLRASSYYNLEAAYDICKGRDLVPEMVFLLGRMGNNKQALTLIIERIGDVQQAIEFAKEQNDDDLWEDLLKYSETRPTFIRGLLQNVGAEIDPIRLIRRIKNGLEIPGLKEALIKILHDFQLQISLLEGCQRILNGDCSDLARIRQKGQNGGFFLSEKAVCPLCTELLRRSPQDLLLLFLCRHIVHASCIDGIDNLPRYVDVGLDVNLRVSPAHDLSAKIAL</sequence>
<evidence type="ECO:0000259" key="5">
    <source>
        <dbReference type="Pfam" id="PF23411"/>
    </source>
</evidence>
<keyword evidence="2" id="KW-0653">Protein transport</keyword>
<feature type="compositionally biased region" description="Acidic residues" evidence="4">
    <location>
        <begin position="78"/>
        <end position="97"/>
    </location>
</feature>
<evidence type="ECO:0000313" key="7">
    <source>
        <dbReference type="Proteomes" id="UP000054217"/>
    </source>
</evidence>
<proteinExistence type="predicted"/>
<dbReference type="STRING" id="870435.A0A0C3NYU0"/>
<evidence type="ECO:0000256" key="1">
    <source>
        <dbReference type="ARBA" id="ARBA00022448"/>
    </source>
</evidence>
<dbReference type="InterPro" id="IPR000547">
    <property type="entry name" value="Clathrin_H-chain/VPS_repeat"/>
</dbReference>